<comment type="caution">
    <text evidence="2">The sequence shown here is derived from an EMBL/GenBank/DDBJ whole genome shotgun (WGS) entry which is preliminary data.</text>
</comment>
<keyword evidence="3" id="KW-1185">Reference proteome</keyword>
<accession>A0A8S0Q0S3</accession>
<dbReference type="EMBL" id="CACTIH010000399">
    <property type="protein sequence ID" value="CAA2960427.1"/>
    <property type="molecule type" value="Genomic_DNA"/>
</dbReference>
<dbReference type="AlphaFoldDB" id="A0A8S0Q0S3"/>
<dbReference type="OrthoDB" id="1681423at2759"/>
<gene>
    <name evidence="2" type="ORF">OLEA9_A013602</name>
</gene>
<dbReference type="Gramene" id="OE9A013602T2">
    <property type="protein sequence ID" value="OE9A013602C2"/>
    <property type="gene ID" value="OE9A013602"/>
</dbReference>
<organism evidence="2 3">
    <name type="scientific">Olea europaea subsp. europaea</name>
    <dbReference type="NCBI Taxonomy" id="158383"/>
    <lineage>
        <taxon>Eukaryota</taxon>
        <taxon>Viridiplantae</taxon>
        <taxon>Streptophyta</taxon>
        <taxon>Embryophyta</taxon>
        <taxon>Tracheophyta</taxon>
        <taxon>Spermatophyta</taxon>
        <taxon>Magnoliopsida</taxon>
        <taxon>eudicotyledons</taxon>
        <taxon>Gunneridae</taxon>
        <taxon>Pentapetalae</taxon>
        <taxon>asterids</taxon>
        <taxon>lamiids</taxon>
        <taxon>Lamiales</taxon>
        <taxon>Oleaceae</taxon>
        <taxon>Oleeae</taxon>
        <taxon>Olea</taxon>
    </lineage>
</organism>
<feature type="compositionally biased region" description="Low complexity" evidence="1">
    <location>
        <begin position="128"/>
        <end position="141"/>
    </location>
</feature>
<feature type="region of interest" description="Disordered" evidence="1">
    <location>
        <begin position="497"/>
        <end position="533"/>
    </location>
</feature>
<proteinExistence type="predicted"/>
<feature type="compositionally biased region" description="Low complexity" evidence="1">
    <location>
        <begin position="289"/>
        <end position="298"/>
    </location>
</feature>
<evidence type="ECO:0000256" key="1">
    <source>
        <dbReference type="SAM" id="MobiDB-lite"/>
    </source>
</evidence>
<feature type="compositionally biased region" description="Basic and acidic residues" evidence="1">
    <location>
        <begin position="66"/>
        <end position="84"/>
    </location>
</feature>
<feature type="region of interest" description="Disordered" evidence="1">
    <location>
        <begin position="1"/>
        <end position="170"/>
    </location>
</feature>
<feature type="region of interest" description="Disordered" evidence="1">
    <location>
        <begin position="279"/>
        <end position="315"/>
    </location>
</feature>
<evidence type="ECO:0000313" key="3">
    <source>
        <dbReference type="Proteomes" id="UP000594638"/>
    </source>
</evidence>
<feature type="compositionally biased region" description="Basic and acidic residues" evidence="1">
    <location>
        <begin position="497"/>
        <end position="516"/>
    </location>
</feature>
<reference evidence="2 3" key="1">
    <citation type="submission" date="2019-12" db="EMBL/GenBank/DDBJ databases">
        <authorList>
            <person name="Alioto T."/>
            <person name="Alioto T."/>
            <person name="Gomez Garrido J."/>
        </authorList>
    </citation>
    <scope>NUCLEOTIDE SEQUENCE [LARGE SCALE GENOMIC DNA]</scope>
</reference>
<name>A0A8S0Q0S3_OLEEU</name>
<feature type="compositionally biased region" description="Basic and acidic residues" evidence="1">
    <location>
        <begin position="160"/>
        <end position="170"/>
    </location>
</feature>
<feature type="compositionally biased region" description="Basic and acidic residues" evidence="1">
    <location>
        <begin position="11"/>
        <end position="41"/>
    </location>
</feature>
<evidence type="ECO:0000313" key="2">
    <source>
        <dbReference type="EMBL" id="CAA2960427.1"/>
    </source>
</evidence>
<sequence length="547" mass="60138">MGNQNATGIVGEEKATNEADNHTVPESAKKDDLTEEKHMPPEDEVEDFQENAADSPPYHAAIQKHLPVEKLTERGIENNDEEHNTPPGYQEVSEEENGTASDDNDAQRDASLKFLDELSHSKGEVEGSDSSLDSNSDLNSDPRVHVNIPGESQEENGDLLSKESKETREVSTSCHLDETCHLIDTNIVPNLNVEKNDFEVNEMASLEDAILDTSTQNQNSAAISEPPNEYLATPEELTPMVSELGNGENTSYGEQTQPSDKEINQLVNFNADQPEMRIESGSKEDEEVSSVGISSSSGPEKVDHGEETHNQPTRERIATCKATNEGILEKAVLGNKTDDRVGVEDVQEYNGCEQLVRECSIANVSYAINEIPIGDSLDNTMNLETELTQSDETNYIPSQGGVGNHLLELRKSPSFDFGVSFDVRSEESDQTPLLYQDKTAIRSFSSCATLVRTSVQYDEEVGVEEKTIRLMERSNSENSGGIFSNAIKKEEKTTAMYTEEKQENNGIDKKGDKDLQALESNSPKGNAKRKPKSSIFTTCICCTAAIN</sequence>
<feature type="compositionally biased region" description="Basic and acidic residues" evidence="1">
    <location>
        <begin position="105"/>
        <end position="125"/>
    </location>
</feature>
<feature type="compositionally biased region" description="Basic and acidic residues" evidence="1">
    <location>
        <begin position="300"/>
        <end position="315"/>
    </location>
</feature>
<protein>
    <submittedName>
        <fullName evidence="2">Uncharacterized protein</fullName>
    </submittedName>
</protein>
<dbReference type="Proteomes" id="UP000594638">
    <property type="component" value="Unassembled WGS sequence"/>
</dbReference>